<evidence type="ECO:0000256" key="3">
    <source>
        <dbReference type="ARBA" id="ARBA00022692"/>
    </source>
</evidence>
<evidence type="ECO:0000259" key="10">
    <source>
        <dbReference type="PROSITE" id="PS50893"/>
    </source>
</evidence>
<keyword evidence="2" id="KW-0813">Transport</keyword>
<feature type="domain" description="ABC transporter" evidence="10">
    <location>
        <begin position="472"/>
        <end position="696"/>
    </location>
</feature>
<dbReference type="FunFam" id="1.20.1560.10:FF:000010">
    <property type="entry name" value="Multidrug resistance-associated ABC transporter"/>
    <property type="match status" value="1"/>
</dbReference>
<dbReference type="Proteomes" id="UP000033647">
    <property type="component" value="Unassembled WGS sequence"/>
</dbReference>
<evidence type="ECO:0000256" key="1">
    <source>
        <dbReference type="ARBA" id="ARBA00004141"/>
    </source>
</evidence>
<feature type="region of interest" description="Disordered" evidence="8">
    <location>
        <begin position="164"/>
        <end position="185"/>
    </location>
</feature>
<dbReference type="GO" id="GO:0140359">
    <property type="term" value="F:ABC-type transporter activity"/>
    <property type="evidence" value="ECO:0007669"/>
    <property type="project" value="InterPro"/>
</dbReference>
<reference evidence="12 13" key="1">
    <citation type="submission" date="2015-03" db="EMBL/GenBank/DDBJ databases">
        <title>RNA-seq based gene annotation and comparative genomics of four Zymoseptoria species reveal species-specific pathogenicity related genes and transposable element activity.</title>
        <authorList>
            <person name="Grandaubert J."/>
            <person name="Bhattacharyya A."/>
            <person name="Stukenbrock E.H."/>
        </authorList>
    </citation>
    <scope>NUCLEOTIDE SEQUENCE [LARGE SCALE GENOMIC DNA]</scope>
    <source>
        <strain evidence="12 13">Zb18110</strain>
    </source>
</reference>
<gene>
    <name evidence="12" type="ORF">TI39_contig950g00013</name>
</gene>
<dbReference type="PANTHER" id="PTHR24223:SF464">
    <property type="entry name" value="ABC-TYPE TRANSPORTER CICA"/>
    <property type="match status" value="1"/>
</dbReference>
<evidence type="ECO:0000256" key="2">
    <source>
        <dbReference type="ARBA" id="ARBA00022448"/>
    </source>
</evidence>
<comment type="subcellular location">
    <subcellularLocation>
        <location evidence="1">Membrane</location>
        <topology evidence="1">Multi-pass membrane protein</topology>
    </subcellularLocation>
</comment>
<dbReference type="GO" id="GO:0005524">
    <property type="term" value="F:ATP binding"/>
    <property type="evidence" value="ECO:0007669"/>
    <property type="project" value="UniProtKB-KW"/>
</dbReference>
<feature type="transmembrane region" description="Helical" evidence="9">
    <location>
        <begin position="873"/>
        <end position="890"/>
    </location>
</feature>
<dbReference type="SUPFAM" id="SSF52540">
    <property type="entry name" value="P-loop containing nucleoside triphosphate hydrolases"/>
    <property type="match status" value="2"/>
</dbReference>
<feature type="transmembrane region" description="Helical" evidence="9">
    <location>
        <begin position="249"/>
        <end position="270"/>
    </location>
</feature>
<feature type="transmembrane region" description="Helical" evidence="9">
    <location>
        <begin position="896"/>
        <end position="912"/>
    </location>
</feature>
<dbReference type="PROSITE" id="PS50929">
    <property type="entry name" value="ABC_TM1F"/>
    <property type="match status" value="2"/>
</dbReference>
<sequence>MGYRRPLELDDIWLVNPDRGIDVMVERFDAHMERNTARGVNMPLLWALHTSFAKEFWIGGMCLLIASICQVTSPLTLRYLIQFAQDAYAAKVAQENASIPSGAPPGPSAGRGLGLVFAIMGLQLIQSVGTNQFMYHGFLVGGQARAVLIMAIFEKSLRLSSRAKAQGSSEEGARAASKMSKGHAAADARKDHAEELFHKQTYTPSPTHSANGSENASTNDTVMSSENQPWSNGRIMTLMANDTSRVDQACGMFHLVWTSPFTILLTLAILLSNLTYSALSGFSLMFLGLPILVMVIKSLGKRRKAINRVTDKRMSLTQEILSSIRFVKYYTWEGAFLKELMDIRRQETSMMQDLLTTRNGINAFSYSMPVFAAMLSFITYSLSGHNLTAARVFSSLALFNALRLPFNLLPVVIGQVADAWSSIGRIQSFLMAEEHVAAIVTDCQLPYAVETRAANLVWEVTASRKARAEQPETEQDLGEERASAEGKPFGVHDIDISIGRTELVAIIGKVGSGKSSLLAGIAGDMRITSGHISLGGSRAFCPQNAWIQNATLQDNVLFGKTMDEAWYHRVIHACALQADFDALPAGDQTEIGERGINLSGGQKQRVNLARAIYSDSDIIIMDDPLSAVDAHVGRHIFEEAICGLLKDRCRILATHQLNYLERCDRIVMLEEGRITASGTFNDLVETDDAFKVLLTSVTQSERIVDNDTRPHAAEPPVSGKLPDNENVQLMQEEERAVSSVPWSLYGNYIRASGSMWNCVLPVSLLLLSQGANITTGLWLSYWTSHRFDLSRDQYVGIYVALACLQLLFIFTFSWSLSILGTRSSRRLFDAAMARTLRAPASFFDTTPLGRITNRFSKDADVLDSTLTDALRQYMFTLAMITSVFVLFVVFFHYSGIALGPMLLLFLLAAAYYRSSAREIKRHEANLRSRMFARFSEALTGIPSIRAYGLQHSFTQVLRGTIDDLNSAYYLTFANQRWLNTRLDVVSNLLVLTTGILLVTLRFSINPSISGLVFSYMLSIVQMVQLLVRQMAEVENSMNSTERLIFYGTRLAQEPETDSQKSLPPAWPERGSIVFKNVEMRYRENLPPALKGLNMTIASGERIAIIGRTGAGKSSIANVLFRLTELDSGSITIDDVDISQVAVRELRSRLSIVPQDPALFQGTVRSNLDPFNAYEDLHLWSALRRVRFMAGSEVASTAGCPGHLGIHLDSHVAEDGVNFSLGQRQLLALARALVHNAQVVICDEATSSIDLELDTLIQETIRSSFAGRTLLFIAHRLKTVIKYDRVCVMEAGQVAEMGSPRELWAQEGIFKDMCEQSGIGEKDLS</sequence>
<feature type="domain" description="ABC transmembrane type-1" evidence="11">
    <location>
        <begin position="764"/>
        <end position="1035"/>
    </location>
</feature>
<keyword evidence="5" id="KW-0067">ATP-binding</keyword>
<dbReference type="Pfam" id="PF00005">
    <property type="entry name" value="ABC_tran"/>
    <property type="match status" value="2"/>
</dbReference>
<dbReference type="FunFam" id="3.40.50.300:FF:000997">
    <property type="entry name" value="Multidrug resistance-associated protein 1"/>
    <property type="match status" value="1"/>
</dbReference>
<dbReference type="CDD" id="cd03250">
    <property type="entry name" value="ABCC_MRP_domain1"/>
    <property type="match status" value="1"/>
</dbReference>
<feature type="region of interest" description="Disordered" evidence="8">
    <location>
        <begin position="201"/>
        <end position="228"/>
    </location>
</feature>
<dbReference type="Gene3D" id="1.20.1560.10">
    <property type="entry name" value="ABC transporter type 1, transmembrane domain"/>
    <property type="match status" value="2"/>
</dbReference>
<feature type="transmembrane region" description="Helical" evidence="9">
    <location>
        <begin position="360"/>
        <end position="382"/>
    </location>
</feature>
<dbReference type="InterPro" id="IPR017871">
    <property type="entry name" value="ABC_transporter-like_CS"/>
</dbReference>
<protein>
    <submittedName>
        <fullName evidence="12">ABC transporter family protein</fullName>
    </submittedName>
</protein>
<keyword evidence="3 9" id="KW-0812">Transmembrane</keyword>
<dbReference type="InterPro" id="IPR011527">
    <property type="entry name" value="ABC1_TM_dom"/>
</dbReference>
<dbReference type="EMBL" id="LAFY01000941">
    <property type="protein sequence ID" value="KJX95881.1"/>
    <property type="molecule type" value="Genomic_DNA"/>
</dbReference>
<dbReference type="Pfam" id="PF00664">
    <property type="entry name" value="ABC_membrane"/>
    <property type="match status" value="2"/>
</dbReference>
<dbReference type="InterPro" id="IPR003439">
    <property type="entry name" value="ABC_transporter-like_ATP-bd"/>
</dbReference>
<dbReference type="PROSITE" id="PS50893">
    <property type="entry name" value="ABC_TRANSPORTER_2"/>
    <property type="match status" value="2"/>
</dbReference>
<feature type="transmembrane region" description="Helical" evidence="9">
    <location>
        <begin position="794"/>
        <end position="816"/>
    </location>
</feature>
<dbReference type="CDD" id="cd18606">
    <property type="entry name" value="ABC_6TM_YOR1_D2_like"/>
    <property type="match status" value="1"/>
</dbReference>
<dbReference type="Gene3D" id="3.40.50.300">
    <property type="entry name" value="P-loop containing nucleotide triphosphate hydrolases"/>
    <property type="match status" value="2"/>
</dbReference>
<dbReference type="CDD" id="cd03244">
    <property type="entry name" value="ABCC_MRP_domain2"/>
    <property type="match status" value="1"/>
</dbReference>
<dbReference type="GO" id="GO:0016020">
    <property type="term" value="C:membrane"/>
    <property type="evidence" value="ECO:0007669"/>
    <property type="project" value="UniProtKB-SubCell"/>
</dbReference>
<evidence type="ECO:0000259" key="11">
    <source>
        <dbReference type="PROSITE" id="PS50929"/>
    </source>
</evidence>
<dbReference type="GO" id="GO:0016887">
    <property type="term" value="F:ATP hydrolysis activity"/>
    <property type="evidence" value="ECO:0007669"/>
    <property type="project" value="InterPro"/>
</dbReference>
<evidence type="ECO:0000256" key="8">
    <source>
        <dbReference type="SAM" id="MobiDB-lite"/>
    </source>
</evidence>
<keyword evidence="4" id="KW-0547">Nucleotide-binding</keyword>
<dbReference type="CDD" id="cd18597">
    <property type="entry name" value="ABC_6TM_YOR1_D1_like"/>
    <property type="match status" value="1"/>
</dbReference>
<proteinExistence type="predicted"/>
<feature type="transmembrane region" description="Helical" evidence="9">
    <location>
        <begin position="276"/>
        <end position="296"/>
    </location>
</feature>
<keyword evidence="7 9" id="KW-0472">Membrane</keyword>
<dbReference type="STRING" id="1047168.A0A0F4GEQ6"/>
<dbReference type="PANTHER" id="PTHR24223">
    <property type="entry name" value="ATP-BINDING CASSETTE SUB-FAMILY C"/>
    <property type="match status" value="1"/>
</dbReference>
<dbReference type="InterPro" id="IPR027417">
    <property type="entry name" value="P-loop_NTPase"/>
</dbReference>
<evidence type="ECO:0000313" key="13">
    <source>
        <dbReference type="Proteomes" id="UP000033647"/>
    </source>
</evidence>
<organism evidence="12 13">
    <name type="scientific">Zymoseptoria brevis</name>
    <dbReference type="NCBI Taxonomy" id="1047168"/>
    <lineage>
        <taxon>Eukaryota</taxon>
        <taxon>Fungi</taxon>
        <taxon>Dikarya</taxon>
        <taxon>Ascomycota</taxon>
        <taxon>Pezizomycotina</taxon>
        <taxon>Dothideomycetes</taxon>
        <taxon>Dothideomycetidae</taxon>
        <taxon>Mycosphaerellales</taxon>
        <taxon>Mycosphaerellaceae</taxon>
        <taxon>Zymoseptoria</taxon>
    </lineage>
</organism>
<feature type="transmembrane region" description="Helical" evidence="9">
    <location>
        <begin position="402"/>
        <end position="421"/>
    </location>
</feature>
<dbReference type="SUPFAM" id="SSF90123">
    <property type="entry name" value="ABC transporter transmembrane region"/>
    <property type="match status" value="2"/>
</dbReference>
<comment type="caution">
    <text evidence="12">The sequence shown here is derived from an EMBL/GenBank/DDBJ whole genome shotgun (WGS) entry which is preliminary data.</text>
</comment>
<feature type="domain" description="ABC transmembrane type-1" evidence="11">
    <location>
        <begin position="57"/>
        <end position="418"/>
    </location>
</feature>
<dbReference type="InterPro" id="IPR050173">
    <property type="entry name" value="ABC_transporter_C-like"/>
</dbReference>
<evidence type="ECO:0000256" key="5">
    <source>
        <dbReference type="ARBA" id="ARBA00022840"/>
    </source>
</evidence>
<accession>A0A0F4GEQ6</accession>
<dbReference type="FunFam" id="3.40.50.300:FF:000565">
    <property type="entry name" value="ABC bile acid transporter"/>
    <property type="match status" value="1"/>
</dbReference>
<feature type="domain" description="ABC transporter" evidence="10">
    <location>
        <begin position="1072"/>
        <end position="1315"/>
    </location>
</feature>
<keyword evidence="13" id="KW-1185">Reference proteome</keyword>
<evidence type="ECO:0000256" key="6">
    <source>
        <dbReference type="ARBA" id="ARBA00022989"/>
    </source>
</evidence>
<evidence type="ECO:0000313" key="12">
    <source>
        <dbReference type="EMBL" id="KJX95881.1"/>
    </source>
</evidence>
<dbReference type="InterPro" id="IPR036640">
    <property type="entry name" value="ABC1_TM_sf"/>
</dbReference>
<dbReference type="OrthoDB" id="6500128at2759"/>
<evidence type="ECO:0000256" key="9">
    <source>
        <dbReference type="SAM" id="Phobius"/>
    </source>
</evidence>
<feature type="transmembrane region" description="Helical" evidence="9">
    <location>
        <begin position="758"/>
        <end position="782"/>
    </location>
</feature>
<dbReference type="SMART" id="SM00382">
    <property type="entry name" value="AAA"/>
    <property type="match status" value="2"/>
</dbReference>
<feature type="transmembrane region" description="Helical" evidence="9">
    <location>
        <begin position="984"/>
        <end position="1002"/>
    </location>
</feature>
<keyword evidence="6 9" id="KW-1133">Transmembrane helix</keyword>
<dbReference type="InterPro" id="IPR003593">
    <property type="entry name" value="AAA+_ATPase"/>
</dbReference>
<dbReference type="PROSITE" id="PS00211">
    <property type="entry name" value="ABC_TRANSPORTER_1"/>
    <property type="match status" value="2"/>
</dbReference>
<evidence type="ECO:0000256" key="4">
    <source>
        <dbReference type="ARBA" id="ARBA00022741"/>
    </source>
</evidence>
<name>A0A0F4GEQ6_9PEZI</name>
<evidence type="ECO:0000256" key="7">
    <source>
        <dbReference type="ARBA" id="ARBA00023136"/>
    </source>
</evidence>